<protein>
    <submittedName>
        <fullName evidence="2">Uncharacterized protein</fullName>
    </submittedName>
</protein>
<dbReference type="AlphaFoldDB" id="A0A0D2NXM1"/>
<feature type="region of interest" description="Disordered" evidence="1">
    <location>
        <begin position="38"/>
        <end position="69"/>
    </location>
</feature>
<sequence>MRCRTAPDTVCRTRRVGAVRDMCRNVSNGQARIPRAARLRPRREAQEQTRPQWASEADEPLVGADRPTLGCASRRGGLAINGPAWRDSPAPGAAARTYNDHSALRPQRQPPETRHPMGAYRQRRHPEAQNARGAAREAPGAIASIVSSAEQRCGADKGSGAGEYIICYTVYLRTAASSRYARLRVAPCVSRYIARTGAATDHGHTDERGPQNRRQTNLHENER</sequence>
<accession>A0A0D2NXM1</accession>
<feature type="region of interest" description="Disordered" evidence="1">
    <location>
        <begin position="199"/>
        <end position="223"/>
    </location>
</feature>
<feature type="region of interest" description="Disordered" evidence="1">
    <location>
        <begin position="82"/>
        <end position="119"/>
    </location>
</feature>
<reference evidence="3" key="1">
    <citation type="submission" date="2014-04" db="EMBL/GenBank/DDBJ databases">
        <title>Evolutionary Origins and Diversification of the Mycorrhizal Mutualists.</title>
        <authorList>
            <consortium name="DOE Joint Genome Institute"/>
            <consortium name="Mycorrhizal Genomics Consortium"/>
            <person name="Kohler A."/>
            <person name="Kuo A."/>
            <person name="Nagy L.G."/>
            <person name="Floudas D."/>
            <person name="Copeland A."/>
            <person name="Barry K.W."/>
            <person name="Cichocki N."/>
            <person name="Veneault-Fourrey C."/>
            <person name="LaButti K."/>
            <person name="Lindquist E.A."/>
            <person name="Lipzen A."/>
            <person name="Lundell T."/>
            <person name="Morin E."/>
            <person name="Murat C."/>
            <person name="Riley R."/>
            <person name="Ohm R."/>
            <person name="Sun H."/>
            <person name="Tunlid A."/>
            <person name="Henrissat B."/>
            <person name="Grigoriev I.V."/>
            <person name="Hibbett D.S."/>
            <person name="Martin F."/>
        </authorList>
    </citation>
    <scope>NUCLEOTIDE SEQUENCE [LARGE SCALE GENOMIC DNA]</scope>
    <source>
        <strain evidence="3">FD-334 SS-4</strain>
    </source>
</reference>
<dbReference type="EMBL" id="KN817768">
    <property type="protein sequence ID" value="KJA13215.1"/>
    <property type="molecule type" value="Genomic_DNA"/>
</dbReference>
<organism evidence="2 3">
    <name type="scientific">Hypholoma sublateritium (strain FD-334 SS-4)</name>
    <dbReference type="NCBI Taxonomy" id="945553"/>
    <lineage>
        <taxon>Eukaryota</taxon>
        <taxon>Fungi</taxon>
        <taxon>Dikarya</taxon>
        <taxon>Basidiomycota</taxon>
        <taxon>Agaricomycotina</taxon>
        <taxon>Agaricomycetes</taxon>
        <taxon>Agaricomycetidae</taxon>
        <taxon>Agaricales</taxon>
        <taxon>Agaricineae</taxon>
        <taxon>Strophariaceae</taxon>
        <taxon>Hypholoma</taxon>
    </lineage>
</organism>
<name>A0A0D2NXM1_HYPSF</name>
<dbReference type="Proteomes" id="UP000054270">
    <property type="component" value="Unassembled WGS sequence"/>
</dbReference>
<keyword evidence="3" id="KW-1185">Reference proteome</keyword>
<proteinExistence type="predicted"/>
<gene>
    <name evidence="2" type="ORF">HYPSUDRAFT_585093</name>
</gene>
<evidence type="ECO:0000256" key="1">
    <source>
        <dbReference type="SAM" id="MobiDB-lite"/>
    </source>
</evidence>
<evidence type="ECO:0000313" key="2">
    <source>
        <dbReference type="EMBL" id="KJA13215.1"/>
    </source>
</evidence>
<evidence type="ECO:0000313" key="3">
    <source>
        <dbReference type="Proteomes" id="UP000054270"/>
    </source>
</evidence>
<feature type="compositionally biased region" description="Basic and acidic residues" evidence="1">
    <location>
        <begin position="201"/>
        <end position="210"/>
    </location>
</feature>